<dbReference type="AlphaFoldDB" id="A0A1A8ZRE5"/>
<name>A0A1A8ZRE5_9ACTN</name>
<dbReference type="EMBL" id="LT594324">
    <property type="protein sequence ID" value="SBT46680.1"/>
    <property type="molecule type" value="Genomic_DNA"/>
</dbReference>
<evidence type="ECO:0000256" key="1">
    <source>
        <dbReference type="SAM" id="SignalP"/>
    </source>
</evidence>
<dbReference type="CDD" id="cd11669">
    <property type="entry name" value="TTHB210-like"/>
    <property type="match status" value="1"/>
</dbReference>
<dbReference type="PATRIC" id="fig|299146.4.peg.2783"/>
<organism evidence="2 3">
    <name type="scientific">Micromonospora narathiwatensis</name>
    <dbReference type="NCBI Taxonomy" id="299146"/>
    <lineage>
        <taxon>Bacteria</taxon>
        <taxon>Bacillati</taxon>
        <taxon>Actinomycetota</taxon>
        <taxon>Actinomycetes</taxon>
        <taxon>Micromonosporales</taxon>
        <taxon>Micromonosporaceae</taxon>
        <taxon>Micromonospora</taxon>
    </lineage>
</organism>
<feature type="chain" id="PRO_5008382910" description="DUF5602 domain-containing protein" evidence="1">
    <location>
        <begin position="35"/>
        <end position="339"/>
    </location>
</feature>
<gene>
    <name evidence="2" type="ORF">GA0070621_2684</name>
</gene>
<feature type="signal peptide" evidence="1">
    <location>
        <begin position="1"/>
        <end position="34"/>
    </location>
</feature>
<dbReference type="InterPro" id="IPR033786">
    <property type="entry name" value="TTHB210-like"/>
</dbReference>
<keyword evidence="3" id="KW-1185">Reference proteome</keyword>
<keyword evidence="1" id="KW-0732">Signal</keyword>
<dbReference type="RefSeq" id="WP_157739965.1">
    <property type="nucleotide sequence ID" value="NZ_LT594324.1"/>
</dbReference>
<evidence type="ECO:0000313" key="3">
    <source>
        <dbReference type="Proteomes" id="UP000198765"/>
    </source>
</evidence>
<reference evidence="2 3" key="1">
    <citation type="submission" date="2016-06" db="EMBL/GenBank/DDBJ databases">
        <authorList>
            <person name="Kjaerup R.B."/>
            <person name="Dalgaard T.S."/>
            <person name="Juul-Madsen H.R."/>
        </authorList>
    </citation>
    <scope>NUCLEOTIDE SEQUENCE [LARGE SCALE GENOMIC DNA]</scope>
    <source>
        <strain evidence="2 3">DSM 45248</strain>
    </source>
</reference>
<accession>A0A1A8ZRE5</accession>
<evidence type="ECO:0008006" key="4">
    <source>
        <dbReference type="Google" id="ProtNLM"/>
    </source>
</evidence>
<proteinExistence type="predicted"/>
<sequence>MPRRRRIRTVALGVAAVLAALALVTALAPSPASARGPKVAVCIAPTVRSGVEVNATVPKRTADILVRRTASYLGVCASYGQSTKMGKGTIRAFSQSRNGVPDTIGLVMSDDALKGLPNHPPTAGLWCYDLNGDGKIDQHTECTGGYEYPLQLSKQFRTRVDTPFQYVLMNWNPAGHMPEHIYDRPHFDVHFYMNSNEERLAIRPGPCGMLVNCEDFEVGAKPIPARYMPADYSDFGAVEPGMGNHLIDLTGPELNGEPFRHTFIYGSYGGRLTFYEPMITEDWYRRVASGSEAGGCFPIKQPKAWQTAGWYPTRYCVRHRDNRSELVTTLEGFVHRKKG</sequence>
<dbReference type="OrthoDB" id="2867208at2"/>
<evidence type="ECO:0000313" key="2">
    <source>
        <dbReference type="EMBL" id="SBT46680.1"/>
    </source>
</evidence>
<dbReference type="Proteomes" id="UP000198765">
    <property type="component" value="Chromosome I"/>
</dbReference>
<protein>
    <recommendedName>
        <fullName evidence="4">DUF5602 domain-containing protein</fullName>
    </recommendedName>
</protein>